<evidence type="ECO:0000259" key="2">
    <source>
        <dbReference type="Pfam" id="PF01575"/>
    </source>
</evidence>
<feature type="domain" description="MaoC-like" evidence="2">
    <location>
        <begin position="182"/>
        <end position="246"/>
    </location>
</feature>
<dbReference type="GO" id="GO:0006635">
    <property type="term" value="P:fatty acid beta-oxidation"/>
    <property type="evidence" value="ECO:0007669"/>
    <property type="project" value="TreeGrafter"/>
</dbReference>
<gene>
    <name evidence="3" type="ORF">EXE58_18635</name>
</gene>
<proteinExistence type="inferred from homology"/>
<evidence type="ECO:0000313" key="4">
    <source>
        <dbReference type="Proteomes" id="UP000294853"/>
    </source>
</evidence>
<organism evidence="3 4">
    <name type="scientific">Nocardioides seonyuensis</name>
    <dbReference type="NCBI Taxonomy" id="2518371"/>
    <lineage>
        <taxon>Bacteria</taxon>
        <taxon>Bacillati</taxon>
        <taxon>Actinomycetota</taxon>
        <taxon>Actinomycetes</taxon>
        <taxon>Propionibacteriales</taxon>
        <taxon>Nocardioidaceae</taxon>
        <taxon>Nocardioides</taxon>
    </lineage>
</organism>
<dbReference type="InterPro" id="IPR029069">
    <property type="entry name" value="HotDog_dom_sf"/>
</dbReference>
<dbReference type="Proteomes" id="UP000294853">
    <property type="component" value="Chromosome"/>
</dbReference>
<dbReference type="EMBL" id="CP038436">
    <property type="protein sequence ID" value="QBX57242.1"/>
    <property type="molecule type" value="Genomic_DNA"/>
</dbReference>
<keyword evidence="4" id="KW-1185">Reference proteome</keyword>
<evidence type="ECO:0000256" key="1">
    <source>
        <dbReference type="ARBA" id="ARBA00005254"/>
    </source>
</evidence>
<dbReference type="RefSeq" id="WP_135269227.1">
    <property type="nucleotide sequence ID" value="NZ_CP038436.1"/>
</dbReference>
<dbReference type="GO" id="GO:0003857">
    <property type="term" value="F:(3S)-3-hydroxyacyl-CoA dehydrogenase (NAD+) activity"/>
    <property type="evidence" value="ECO:0007669"/>
    <property type="project" value="TreeGrafter"/>
</dbReference>
<dbReference type="AlphaFoldDB" id="A0A4V1BMR0"/>
<dbReference type="SUPFAM" id="SSF54637">
    <property type="entry name" value="Thioesterase/thiol ester dehydrase-isomerase"/>
    <property type="match status" value="2"/>
</dbReference>
<accession>A0A4V1BMR0</accession>
<dbReference type="PANTHER" id="PTHR13078">
    <property type="entry name" value="PEROXISOMAL MULTIFUNCTIONAL ENZYME TYPE 2-RELATED"/>
    <property type="match status" value="1"/>
</dbReference>
<evidence type="ECO:0000313" key="3">
    <source>
        <dbReference type="EMBL" id="QBX57242.1"/>
    </source>
</evidence>
<reference evidence="3 4" key="1">
    <citation type="submission" date="2019-03" db="EMBL/GenBank/DDBJ databases">
        <title>Three New Species of Nocardioides, Nocardioides euryhalodurans sp. nov., Nocardioides seonyuensis sp. nov. and Nocardioides eburneoflavus sp. nov. Iolated from Soil.</title>
        <authorList>
            <person name="Roh S.G."/>
            <person name="Lee C."/>
            <person name="Kim M.-K."/>
            <person name="Kim S.B."/>
        </authorList>
    </citation>
    <scope>NUCLEOTIDE SEQUENCE [LARGE SCALE GENOMIC DNA]</scope>
    <source>
        <strain evidence="3 4">MMS17-SY207-3</strain>
    </source>
</reference>
<comment type="similarity">
    <text evidence="1">Belongs to the enoyl-CoA hydratase/isomerase family.</text>
</comment>
<dbReference type="InterPro" id="IPR002539">
    <property type="entry name" value="MaoC-like_dom"/>
</dbReference>
<dbReference type="PANTHER" id="PTHR13078:SF56">
    <property type="entry name" value="PEROXISOMAL MULTIFUNCTIONAL ENZYME TYPE 2"/>
    <property type="match status" value="1"/>
</dbReference>
<protein>
    <recommendedName>
        <fullName evidence="2">MaoC-like domain-containing protein</fullName>
    </recommendedName>
</protein>
<dbReference type="KEGG" id="nsn:EXE58_18635"/>
<name>A0A4V1BMR0_9ACTN</name>
<dbReference type="OrthoDB" id="5415111at2"/>
<dbReference type="Gene3D" id="3.10.129.10">
    <property type="entry name" value="Hotdog Thioesterase"/>
    <property type="match status" value="1"/>
</dbReference>
<dbReference type="Pfam" id="PF01575">
    <property type="entry name" value="MaoC_dehydratas"/>
    <property type="match status" value="1"/>
</dbReference>
<dbReference type="GO" id="GO:0004300">
    <property type="term" value="F:enoyl-CoA hydratase activity"/>
    <property type="evidence" value="ECO:0007669"/>
    <property type="project" value="TreeGrafter"/>
</dbReference>
<sequence length="285" mass="29950">MPLNTEVVGRESAPVPLFLDPRWTMNYAAAVGDNNPRLYDTRGDLLPVHPLILASPEWEATKLLHDHLGLTPEEAGRAVEVSHDTRVYRPLWAQESLDTVVRVVGVSEHKAGAWLTLQADTSTVAGELVVTTVTGVVYRGVETNGAAGVPRPSGPAARVDGERASATLDLPVSACHVYSECSRIYNALHTDIAVAEKAGLPGLILHGSATLAMGLSEIANGVLDGDITRVSRIYGEFRAMVVVPSTPTIGYAAPSAGSTSTAFEITTPEGGLALANGLVEHATTS</sequence>
<dbReference type="GO" id="GO:0044594">
    <property type="term" value="F:17-beta-hydroxysteroid dehydrogenase (NAD+) activity"/>
    <property type="evidence" value="ECO:0007669"/>
    <property type="project" value="TreeGrafter"/>
</dbReference>